<evidence type="ECO:0000256" key="8">
    <source>
        <dbReference type="ARBA" id="ARBA00022989"/>
    </source>
</evidence>
<keyword evidence="8 14" id="KW-1133">Transmembrane helix</keyword>
<dbReference type="FunFam" id="1.20.1070.10:FF:000009">
    <property type="entry name" value="Olfactory receptor"/>
    <property type="match status" value="1"/>
</dbReference>
<feature type="domain" description="G-protein coupled receptors family 1 profile" evidence="15">
    <location>
        <begin position="41"/>
        <end position="290"/>
    </location>
</feature>
<organism evidence="16 17">
    <name type="scientific">Catagonus wagneri</name>
    <name type="common">Chacoan peccary</name>
    <dbReference type="NCBI Taxonomy" id="51154"/>
    <lineage>
        <taxon>Eukaryota</taxon>
        <taxon>Metazoa</taxon>
        <taxon>Chordata</taxon>
        <taxon>Craniata</taxon>
        <taxon>Vertebrata</taxon>
        <taxon>Euteleostomi</taxon>
        <taxon>Mammalia</taxon>
        <taxon>Eutheria</taxon>
        <taxon>Laurasiatheria</taxon>
        <taxon>Artiodactyla</taxon>
        <taxon>Suina</taxon>
        <taxon>Tayassuidae</taxon>
        <taxon>Catagonus</taxon>
    </lineage>
</organism>
<reference evidence="16" key="2">
    <citation type="submission" date="2025-09" db="UniProtKB">
        <authorList>
            <consortium name="Ensembl"/>
        </authorList>
    </citation>
    <scope>IDENTIFICATION</scope>
</reference>
<dbReference type="PRINTS" id="PR00245">
    <property type="entry name" value="OLFACTORYR"/>
</dbReference>
<feature type="transmembrane region" description="Helical" evidence="14">
    <location>
        <begin position="197"/>
        <end position="225"/>
    </location>
</feature>
<sequence length="313" mass="34913">MKEENQTSVSEFLLLGFSSWPEESVLLFALFLCLYLTGLFGNLLILLTIASDHCLHTPMYFFLANLSIVDLCLPSSTVPKMLFNIQTQTQSISYSGCLVQMYFCMMFANMDNFLLTVMAYDRYVAICHPLYYSIIMTQHLCISLVGIPWVIAILNPLLHTLMMTHLHFCSNNVIHHFFCDINSLLPLSCSDTSLNQFLVLAVVGLIFVVPSVCILASYGLIISTVMKIPSAKGKLKAFSTCGSHLALVILFYGAITGVYMSSSYRHSSEKDSAASVIFMVIAPMVNPFIYTLRNNELKVALKKALGQSKIFSH</sequence>
<accession>A0A8C3W9K7</accession>
<keyword evidence="12 13" id="KW-0807">Transducer</keyword>
<keyword evidence="5 14" id="KW-0716">Sensory transduction</keyword>
<dbReference type="GeneTree" id="ENSGT00940000163486"/>
<evidence type="ECO:0000256" key="4">
    <source>
        <dbReference type="ARBA" id="ARBA00022475"/>
    </source>
</evidence>
<dbReference type="GO" id="GO:0005886">
    <property type="term" value="C:plasma membrane"/>
    <property type="evidence" value="ECO:0007669"/>
    <property type="project" value="UniProtKB-SubCell"/>
</dbReference>
<dbReference type="InterPro" id="IPR000725">
    <property type="entry name" value="Olfact_rcpt"/>
</dbReference>
<evidence type="ECO:0000313" key="16">
    <source>
        <dbReference type="Ensembl" id="ENSCWAP00000010299.1"/>
    </source>
</evidence>
<reference evidence="16" key="1">
    <citation type="submission" date="2025-08" db="UniProtKB">
        <authorList>
            <consortium name="Ensembl"/>
        </authorList>
    </citation>
    <scope>IDENTIFICATION</scope>
</reference>
<feature type="transmembrane region" description="Helical" evidence="14">
    <location>
        <begin position="237"/>
        <end position="260"/>
    </location>
</feature>
<dbReference type="SUPFAM" id="SSF81321">
    <property type="entry name" value="Family A G protein-coupled receptor-like"/>
    <property type="match status" value="1"/>
</dbReference>
<dbReference type="InterPro" id="IPR017452">
    <property type="entry name" value="GPCR_Rhodpsn_7TM"/>
</dbReference>
<evidence type="ECO:0000259" key="15">
    <source>
        <dbReference type="PROSITE" id="PS50262"/>
    </source>
</evidence>
<proteinExistence type="inferred from homology"/>
<comment type="subcellular location">
    <subcellularLocation>
        <location evidence="2 14">Cell membrane</location>
        <topology evidence="2 14">Multi-pass membrane protein</topology>
    </subcellularLocation>
</comment>
<evidence type="ECO:0000256" key="7">
    <source>
        <dbReference type="ARBA" id="ARBA00022725"/>
    </source>
</evidence>
<keyword evidence="4 14" id="KW-1003">Cell membrane</keyword>
<dbReference type="PROSITE" id="PS50262">
    <property type="entry name" value="G_PROTEIN_RECEP_F1_2"/>
    <property type="match status" value="1"/>
</dbReference>
<evidence type="ECO:0000313" key="17">
    <source>
        <dbReference type="Proteomes" id="UP000694540"/>
    </source>
</evidence>
<dbReference type="GO" id="GO:0004984">
    <property type="term" value="F:olfactory receptor activity"/>
    <property type="evidence" value="ECO:0007669"/>
    <property type="project" value="InterPro"/>
</dbReference>
<evidence type="ECO:0000256" key="10">
    <source>
        <dbReference type="ARBA" id="ARBA00023136"/>
    </source>
</evidence>
<dbReference type="Ensembl" id="ENSCWAT00000011201.1">
    <property type="protein sequence ID" value="ENSCWAP00000010299.1"/>
    <property type="gene ID" value="ENSCWAG00000008038.1"/>
</dbReference>
<dbReference type="AlphaFoldDB" id="A0A8C3W9K7"/>
<evidence type="ECO:0000256" key="3">
    <source>
        <dbReference type="ARBA" id="ARBA00010663"/>
    </source>
</evidence>
<comment type="similarity">
    <text evidence="3 13">Belongs to the G-protein coupled receptor 1 family.</text>
</comment>
<feature type="transmembrane region" description="Helical" evidence="14">
    <location>
        <begin position="25"/>
        <end position="47"/>
    </location>
</feature>
<keyword evidence="10 14" id="KW-0472">Membrane</keyword>
<feature type="transmembrane region" description="Helical" evidence="14">
    <location>
        <begin position="98"/>
        <end position="118"/>
    </location>
</feature>
<feature type="transmembrane region" description="Helical" evidence="14">
    <location>
        <begin position="130"/>
        <end position="154"/>
    </location>
</feature>
<dbReference type="PROSITE" id="PS00237">
    <property type="entry name" value="G_PROTEIN_RECEP_F1_1"/>
    <property type="match status" value="1"/>
</dbReference>
<evidence type="ECO:0000256" key="14">
    <source>
        <dbReference type="RuleBase" id="RU363047"/>
    </source>
</evidence>
<keyword evidence="17" id="KW-1185">Reference proteome</keyword>
<name>A0A8C3W9K7_9CETA</name>
<feature type="transmembrane region" description="Helical" evidence="14">
    <location>
        <begin position="272"/>
        <end position="292"/>
    </location>
</feature>
<keyword evidence="9 13" id="KW-0297">G-protein coupled receptor</keyword>
<dbReference type="FunFam" id="1.10.1220.70:FF:000001">
    <property type="entry name" value="Olfactory receptor"/>
    <property type="match status" value="1"/>
</dbReference>
<evidence type="ECO:0000256" key="12">
    <source>
        <dbReference type="ARBA" id="ARBA00023224"/>
    </source>
</evidence>
<protein>
    <recommendedName>
        <fullName evidence="14">Olfactory receptor</fullName>
    </recommendedName>
</protein>
<dbReference type="InterPro" id="IPR000276">
    <property type="entry name" value="GPCR_Rhodpsn"/>
</dbReference>
<evidence type="ECO:0000256" key="2">
    <source>
        <dbReference type="ARBA" id="ARBA00004651"/>
    </source>
</evidence>
<dbReference type="CDD" id="cd15918">
    <property type="entry name" value="7tmA_OR1_7-like"/>
    <property type="match status" value="1"/>
</dbReference>
<comment type="function">
    <text evidence="1">Putative odorant or sperm cell receptor.</text>
</comment>
<evidence type="ECO:0000256" key="6">
    <source>
        <dbReference type="ARBA" id="ARBA00022692"/>
    </source>
</evidence>
<dbReference type="PRINTS" id="PR00237">
    <property type="entry name" value="GPCRRHODOPSN"/>
</dbReference>
<evidence type="ECO:0000256" key="9">
    <source>
        <dbReference type="ARBA" id="ARBA00023040"/>
    </source>
</evidence>
<dbReference type="Proteomes" id="UP000694540">
    <property type="component" value="Unplaced"/>
</dbReference>
<dbReference type="PANTHER" id="PTHR48001">
    <property type="entry name" value="OLFACTORY RECEPTOR"/>
    <property type="match status" value="1"/>
</dbReference>
<feature type="transmembrane region" description="Helical" evidence="14">
    <location>
        <begin position="59"/>
        <end position="78"/>
    </location>
</feature>
<dbReference type="Pfam" id="PF13853">
    <property type="entry name" value="7tm_4"/>
    <property type="match status" value="1"/>
</dbReference>
<keyword evidence="6 13" id="KW-0812">Transmembrane</keyword>
<evidence type="ECO:0000256" key="13">
    <source>
        <dbReference type="RuleBase" id="RU000688"/>
    </source>
</evidence>
<keyword evidence="7 14" id="KW-0552">Olfaction</keyword>
<evidence type="ECO:0000256" key="11">
    <source>
        <dbReference type="ARBA" id="ARBA00023170"/>
    </source>
</evidence>
<dbReference type="GO" id="GO:0004930">
    <property type="term" value="F:G protein-coupled receptor activity"/>
    <property type="evidence" value="ECO:0007669"/>
    <property type="project" value="UniProtKB-KW"/>
</dbReference>
<evidence type="ECO:0000256" key="1">
    <source>
        <dbReference type="ARBA" id="ARBA00003929"/>
    </source>
</evidence>
<keyword evidence="11 13" id="KW-0675">Receptor</keyword>
<evidence type="ECO:0000256" key="5">
    <source>
        <dbReference type="ARBA" id="ARBA00022606"/>
    </source>
</evidence>
<dbReference type="Gene3D" id="1.20.1070.10">
    <property type="entry name" value="Rhodopsin 7-helix transmembrane proteins"/>
    <property type="match status" value="1"/>
</dbReference>